<organism evidence="3 4">
    <name type="scientific">Lacinutrix neustonica</name>
    <dbReference type="NCBI Taxonomy" id="2980107"/>
    <lineage>
        <taxon>Bacteria</taxon>
        <taxon>Pseudomonadati</taxon>
        <taxon>Bacteroidota</taxon>
        <taxon>Flavobacteriia</taxon>
        <taxon>Flavobacteriales</taxon>
        <taxon>Flavobacteriaceae</taxon>
        <taxon>Lacinutrix</taxon>
    </lineage>
</organism>
<feature type="transmembrane region" description="Helical" evidence="2">
    <location>
        <begin position="118"/>
        <end position="137"/>
    </location>
</feature>
<keyword evidence="2" id="KW-0472">Membrane</keyword>
<dbReference type="Proteomes" id="UP001164705">
    <property type="component" value="Chromosome"/>
</dbReference>
<keyword evidence="2" id="KW-1133">Transmembrane helix</keyword>
<gene>
    <name evidence="3" type="ORF">N7U66_05180</name>
</gene>
<dbReference type="EMBL" id="CP113088">
    <property type="protein sequence ID" value="WAC03024.1"/>
    <property type="molecule type" value="Genomic_DNA"/>
</dbReference>
<accession>A0A9E8MY52</accession>
<feature type="transmembrane region" description="Helical" evidence="2">
    <location>
        <begin position="84"/>
        <end position="112"/>
    </location>
</feature>
<reference evidence="3" key="1">
    <citation type="submission" date="2022-11" db="EMBL/GenBank/DDBJ databases">
        <title>Lacinutrix neustonica HL-RS19T sp. nov., isolated from the surface microlayer sample of brackish Lake Shihwa.</title>
        <authorList>
            <person name="Choi J.Y."/>
            <person name="Hwang C.Y."/>
        </authorList>
    </citation>
    <scope>NUCLEOTIDE SEQUENCE</scope>
    <source>
        <strain evidence="3">HL-RS19</strain>
    </source>
</reference>
<evidence type="ECO:0000313" key="3">
    <source>
        <dbReference type="EMBL" id="WAC03024.1"/>
    </source>
</evidence>
<evidence type="ECO:0000256" key="1">
    <source>
        <dbReference type="SAM" id="Coils"/>
    </source>
</evidence>
<keyword evidence="1" id="KW-0175">Coiled coil</keyword>
<sequence>MYKEKTDRELIELLAIHKKLTFQSQLNLKAELNHRNIQENITDLENTISEKISEIENLDYLKNLGFKADKFGNSIKVTRTDKAVLVDIVAIVLGTIFCLIGFFGILGLIGSFSSEGEFSIFSLITEIGMIAIGILGVKFLSGIKRLIDYAGFELLNNNGTITLKKRFDTKLVEIQKNESLLELKEQSELMTLKLENDDILSANTNNIIQKMTISELTKRLKTVANNV</sequence>
<name>A0A9E8MY52_9FLAO</name>
<protein>
    <submittedName>
        <fullName evidence="3">Uncharacterized protein</fullName>
    </submittedName>
</protein>
<evidence type="ECO:0000313" key="4">
    <source>
        <dbReference type="Proteomes" id="UP001164705"/>
    </source>
</evidence>
<keyword evidence="2" id="KW-0812">Transmembrane</keyword>
<dbReference type="AlphaFoldDB" id="A0A9E8MY52"/>
<keyword evidence="4" id="KW-1185">Reference proteome</keyword>
<proteinExistence type="predicted"/>
<dbReference type="RefSeq" id="WP_267677611.1">
    <property type="nucleotide sequence ID" value="NZ_CP113088.1"/>
</dbReference>
<evidence type="ECO:0000256" key="2">
    <source>
        <dbReference type="SAM" id="Phobius"/>
    </source>
</evidence>
<dbReference type="KEGG" id="lnu:N7U66_05180"/>
<feature type="coiled-coil region" evidence="1">
    <location>
        <begin position="27"/>
        <end position="54"/>
    </location>
</feature>